<comment type="function">
    <text evidence="11">Key component of the proton channel; it plays a direct role in the translocation of protons across the membrane.</text>
</comment>
<feature type="transmembrane region" description="Helical" evidence="11">
    <location>
        <begin position="12"/>
        <end position="38"/>
    </location>
</feature>
<feature type="transmembrane region" description="Helical" evidence="11">
    <location>
        <begin position="121"/>
        <end position="144"/>
    </location>
</feature>
<evidence type="ECO:0000256" key="8">
    <source>
        <dbReference type="ARBA" id="ARBA00023065"/>
    </source>
</evidence>
<keyword evidence="11" id="KW-1003">Cell membrane</keyword>
<evidence type="ECO:0000256" key="9">
    <source>
        <dbReference type="ARBA" id="ARBA00023136"/>
    </source>
</evidence>
<dbReference type="AlphaFoldDB" id="A0A2H0RJT7"/>
<dbReference type="GO" id="GO:0005886">
    <property type="term" value="C:plasma membrane"/>
    <property type="evidence" value="ECO:0007669"/>
    <property type="project" value="UniProtKB-SubCell"/>
</dbReference>
<dbReference type="PANTHER" id="PTHR42823:SF3">
    <property type="entry name" value="ATP SYNTHASE SUBUNIT A, CHLOROPLASTIC"/>
    <property type="match status" value="1"/>
</dbReference>
<evidence type="ECO:0000256" key="2">
    <source>
        <dbReference type="ARBA" id="ARBA00006810"/>
    </source>
</evidence>
<name>A0A2H0RJT7_9BACT</name>
<dbReference type="Proteomes" id="UP000230833">
    <property type="component" value="Unassembled WGS sequence"/>
</dbReference>
<keyword evidence="4 11" id="KW-0138">CF(0)</keyword>
<dbReference type="SUPFAM" id="SSF81336">
    <property type="entry name" value="F1F0 ATP synthase subunit A"/>
    <property type="match status" value="1"/>
</dbReference>
<gene>
    <name evidence="11" type="primary">atpB</name>
    <name evidence="12" type="ORF">COV07_02575</name>
</gene>
<dbReference type="Pfam" id="PF00119">
    <property type="entry name" value="ATP-synt_A"/>
    <property type="match status" value="1"/>
</dbReference>
<dbReference type="InterPro" id="IPR000568">
    <property type="entry name" value="ATP_synth_F0_asu"/>
</dbReference>
<dbReference type="HAMAP" id="MF_01393">
    <property type="entry name" value="ATP_synth_a_bact"/>
    <property type="match status" value="1"/>
</dbReference>
<keyword evidence="8 11" id="KW-0406">Ion transport</keyword>
<dbReference type="Gene3D" id="1.20.120.220">
    <property type="entry name" value="ATP synthase, F0 complex, subunit A"/>
    <property type="match status" value="1"/>
</dbReference>
<comment type="caution">
    <text evidence="12">The sequence shown here is derived from an EMBL/GenBank/DDBJ whole genome shotgun (WGS) entry which is preliminary data.</text>
</comment>
<feature type="transmembrane region" description="Helical" evidence="11">
    <location>
        <begin position="208"/>
        <end position="233"/>
    </location>
</feature>
<keyword evidence="6 11" id="KW-0375">Hydrogen ion transport</keyword>
<keyword evidence="9 11" id="KW-0472">Membrane</keyword>
<evidence type="ECO:0000256" key="10">
    <source>
        <dbReference type="ARBA" id="ARBA00023310"/>
    </source>
</evidence>
<reference evidence="12 13" key="1">
    <citation type="submission" date="2017-09" db="EMBL/GenBank/DDBJ databases">
        <title>Depth-based differentiation of microbial function through sediment-hosted aquifers and enrichment of novel symbionts in the deep terrestrial subsurface.</title>
        <authorList>
            <person name="Probst A.J."/>
            <person name="Ladd B."/>
            <person name="Jarett J.K."/>
            <person name="Geller-Mcgrath D.E."/>
            <person name="Sieber C.M."/>
            <person name="Emerson J.B."/>
            <person name="Anantharaman K."/>
            <person name="Thomas B.C."/>
            <person name="Malmstrom R."/>
            <person name="Stieglmeier M."/>
            <person name="Klingl A."/>
            <person name="Woyke T."/>
            <person name="Ryan C.M."/>
            <person name="Banfield J.F."/>
        </authorList>
    </citation>
    <scope>NUCLEOTIDE SEQUENCE [LARGE SCALE GENOMIC DNA]</scope>
    <source>
        <strain evidence="12">CG10_big_fil_rev_8_21_14_0_10_45_14</strain>
    </source>
</reference>
<feature type="transmembrane region" description="Helical" evidence="11">
    <location>
        <begin position="78"/>
        <end position="101"/>
    </location>
</feature>
<keyword evidence="3 11" id="KW-0813">Transport</keyword>
<keyword evidence="10 11" id="KW-0066">ATP synthesis</keyword>
<dbReference type="PRINTS" id="PR00123">
    <property type="entry name" value="ATPASEA"/>
</dbReference>
<dbReference type="GO" id="GO:0042777">
    <property type="term" value="P:proton motive force-driven plasma membrane ATP synthesis"/>
    <property type="evidence" value="ECO:0007669"/>
    <property type="project" value="TreeGrafter"/>
</dbReference>
<evidence type="ECO:0000256" key="4">
    <source>
        <dbReference type="ARBA" id="ARBA00022547"/>
    </source>
</evidence>
<feature type="transmembrane region" description="Helical" evidence="11">
    <location>
        <begin position="180"/>
        <end position="202"/>
    </location>
</feature>
<dbReference type="EMBL" id="PCYL01000029">
    <property type="protein sequence ID" value="PIR46727.1"/>
    <property type="molecule type" value="Genomic_DNA"/>
</dbReference>
<evidence type="ECO:0000256" key="3">
    <source>
        <dbReference type="ARBA" id="ARBA00022448"/>
    </source>
</evidence>
<dbReference type="PROSITE" id="PS00449">
    <property type="entry name" value="ATPASE_A"/>
    <property type="match status" value="1"/>
</dbReference>
<sequence length="238" mass="26001">MKISLAPEILFYIGNFAVTNTILVSVATSIIILLFLLLARRKMSLVPKGVQFWAEVMLEEGYKFVEGVMGTERAAKRVFPYIATVFLFILTANLIPFVPGLDTITMNGVPLYRTATTDYNLVFMLTIISLVLVQMVAIVSGGIIKYVAKFINVKGPIAAFMGIMDLVGEFAKIISLSFRLFGNIFAGQVLSAVILFLAPFVIPLPFALLGLLAAVIQAAVFSILVLIFFSMAIETESV</sequence>
<evidence type="ECO:0000313" key="12">
    <source>
        <dbReference type="EMBL" id="PIR46727.1"/>
    </source>
</evidence>
<accession>A0A2H0RJT7</accession>
<dbReference type="InterPro" id="IPR035908">
    <property type="entry name" value="F0_ATP_A_sf"/>
</dbReference>
<comment type="similarity">
    <text evidence="2 11">Belongs to the ATPase A chain family.</text>
</comment>
<comment type="subcellular location">
    <subcellularLocation>
        <location evidence="11">Cell membrane</location>
        <topology evidence="11">Multi-pass membrane protein</topology>
    </subcellularLocation>
    <subcellularLocation>
        <location evidence="1">Membrane</location>
        <topology evidence="1">Multi-pass membrane protein</topology>
    </subcellularLocation>
</comment>
<evidence type="ECO:0000256" key="7">
    <source>
        <dbReference type="ARBA" id="ARBA00022989"/>
    </source>
</evidence>
<dbReference type="GO" id="GO:0046933">
    <property type="term" value="F:proton-transporting ATP synthase activity, rotational mechanism"/>
    <property type="evidence" value="ECO:0007669"/>
    <property type="project" value="UniProtKB-UniRule"/>
</dbReference>
<evidence type="ECO:0000256" key="11">
    <source>
        <dbReference type="HAMAP-Rule" id="MF_01393"/>
    </source>
</evidence>
<evidence type="ECO:0000313" key="13">
    <source>
        <dbReference type="Proteomes" id="UP000230833"/>
    </source>
</evidence>
<dbReference type="InterPro" id="IPR023011">
    <property type="entry name" value="ATP_synth_F0_asu_AS"/>
</dbReference>
<dbReference type="GO" id="GO:0045259">
    <property type="term" value="C:proton-transporting ATP synthase complex"/>
    <property type="evidence" value="ECO:0007669"/>
    <property type="project" value="UniProtKB-KW"/>
</dbReference>
<organism evidence="12 13">
    <name type="scientific">Candidatus Vogelbacteria bacterium CG10_big_fil_rev_8_21_14_0_10_45_14</name>
    <dbReference type="NCBI Taxonomy" id="1975042"/>
    <lineage>
        <taxon>Bacteria</taxon>
        <taxon>Candidatus Vogeliibacteriota</taxon>
    </lineage>
</organism>
<protein>
    <recommendedName>
        <fullName evidence="11">ATP synthase subunit a</fullName>
    </recommendedName>
    <alternativeName>
        <fullName evidence="11">ATP synthase F0 sector subunit a</fullName>
    </alternativeName>
    <alternativeName>
        <fullName evidence="11">F-ATPase subunit 6</fullName>
    </alternativeName>
</protein>
<evidence type="ECO:0000256" key="5">
    <source>
        <dbReference type="ARBA" id="ARBA00022692"/>
    </source>
</evidence>
<dbReference type="PANTHER" id="PTHR42823">
    <property type="entry name" value="ATP SYNTHASE SUBUNIT A, CHLOROPLASTIC"/>
    <property type="match status" value="1"/>
</dbReference>
<dbReference type="InterPro" id="IPR045082">
    <property type="entry name" value="ATP_syn_F0_a_bact/chloroplast"/>
</dbReference>
<proteinExistence type="inferred from homology"/>
<evidence type="ECO:0000256" key="6">
    <source>
        <dbReference type="ARBA" id="ARBA00022781"/>
    </source>
</evidence>
<evidence type="ECO:0000256" key="1">
    <source>
        <dbReference type="ARBA" id="ARBA00004141"/>
    </source>
</evidence>
<keyword evidence="7 11" id="KW-1133">Transmembrane helix</keyword>
<keyword evidence="5 11" id="KW-0812">Transmembrane</keyword>
<dbReference type="CDD" id="cd00310">
    <property type="entry name" value="ATP-synt_Fo_a_6"/>
    <property type="match status" value="1"/>
</dbReference>